<dbReference type="InterPro" id="IPR050564">
    <property type="entry name" value="F420-G6PD/mer"/>
</dbReference>
<dbReference type="Gene3D" id="3.20.20.30">
    <property type="entry name" value="Luciferase-like domain"/>
    <property type="match status" value="1"/>
</dbReference>
<dbReference type="Gene3D" id="3.30.70.20">
    <property type="match status" value="1"/>
</dbReference>
<evidence type="ECO:0000313" key="2">
    <source>
        <dbReference type="EMBL" id="GAA4254310.1"/>
    </source>
</evidence>
<dbReference type="PANTHER" id="PTHR43244">
    <property type="match status" value="1"/>
</dbReference>
<dbReference type="Proteomes" id="UP001500620">
    <property type="component" value="Unassembled WGS sequence"/>
</dbReference>
<dbReference type="Pfam" id="PF13459">
    <property type="entry name" value="Fer4_15"/>
    <property type="match status" value="1"/>
</dbReference>
<organism evidence="2 3">
    <name type="scientific">Dactylosporangium darangshiense</name>
    <dbReference type="NCBI Taxonomy" id="579108"/>
    <lineage>
        <taxon>Bacteria</taxon>
        <taxon>Bacillati</taxon>
        <taxon>Actinomycetota</taxon>
        <taxon>Actinomycetes</taxon>
        <taxon>Micromonosporales</taxon>
        <taxon>Micromonosporaceae</taxon>
        <taxon>Dactylosporangium</taxon>
    </lineage>
</organism>
<dbReference type="NCBIfam" id="TIGR03620">
    <property type="entry name" value="F420_MSMEG_4141"/>
    <property type="match status" value="1"/>
</dbReference>
<dbReference type="InterPro" id="IPR011251">
    <property type="entry name" value="Luciferase-like_dom"/>
</dbReference>
<dbReference type="Pfam" id="PF00296">
    <property type="entry name" value="Bac_luciferase"/>
    <property type="match status" value="1"/>
</dbReference>
<evidence type="ECO:0000313" key="3">
    <source>
        <dbReference type="Proteomes" id="UP001500620"/>
    </source>
</evidence>
<sequence>MDRTPGVTARVDAGRCQGRGMCHAVAPDVYALDPRTGRNEMGEFALPFARRAAATRGAAACPEGAIAVHADTPPPETMRLGPVGLWTFALEELPVAALRDAAVEIEELGYGAVWFGEAFGREAFSQAALLLSMTGRLVVATGIACIFGRDPVTMAQGQRTLAGAFPGRFLLGMGLSSPMGVERVRGGQFGRPVATMGKYLDAMSEAPLGPALPVTPRRVIAALGPRMLRLAADKAWGSLSYLVPTTHTAQARDTMGPEAFLGVEQAVVLDADRARAREVARTHVAAYLRVEHYVRNLVALGFAEAELADGGSDKVVDALVAYGDQDDIAARVREQRDAGADHVCLQVLTADPGRLPAREWREIAEAVCERPPAVKEETR</sequence>
<dbReference type="RefSeq" id="WP_345131363.1">
    <property type="nucleotide sequence ID" value="NZ_BAABAT010000018.1"/>
</dbReference>
<dbReference type="InterPro" id="IPR019922">
    <property type="entry name" value="Lucif-like_OxRdatse_MSMEG_4141"/>
</dbReference>
<dbReference type="SUPFAM" id="SSF51679">
    <property type="entry name" value="Bacterial luciferase-like"/>
    <property type="match status" value="1"/>
</dbReference>
<comment type="caution">
    <text evidence="2">The sequence shown here is derived from an EMBL/GenBank/DDBJ whole genome shotgun (WGS) entry which is preliminary data.</text>
</comment>
<evidence type="ECO:0000259" key="1">
    <source>
        <dbReference type="Pfam" id="PF00296"/>
    </source>
</evidence>
<dbReference type="SUPFAM" id="SSF54862">
    <property type="entry name" value="4Fe-4S ferredoxins"/>
    <property type="match status" value="1"/>
</dbReference>
<feature type="domain" description="Luciferase-like" evidence="1">
    <location>
        <begin position="94"/>
        <end position="342"/>
    </location>
</feature>
<name>A0ABP8DF82_9ACTN</name>
<reference evidence="3" key="1">
    <citation type="journal article" date="2019" name="Int. J. Syst. Evol. Microbiol.">
        <title>The Global Catalogue of Microorganisms (GCM) 10K type strain sequencing project: providing services to taxonomists for standard genome sequencing and annotation.</title>
        <authorList>
            <consortium name="The Broad Institute Genomics Platform"/>
            <consortium name="The Broad Institute Genome Sequencing Center for Infectious Disease"/>
            <person name="Wu L."/>
            <person name="Ma J."/>
        </authorList>
    </citation>
    <scope>NUCLEOTIDE SEQUENCE [LARGE SCALE GENOMIC DNA]</scope>
    <source>
        <strain evidence="3">JCM 17441</strain>
    </source>
</reference>
<gene>
    <name evidence="2" type="ORF">GCM10022255_058520</name>
</gene>
<protein>
    <recommendedName>
        <fullName evidence="1">Luciferase-like domain-containing protein</fullName>
    </recommendedName>
</protein>
<dbReference type="EMBL" id="BAABAT010000018">
    <property type="protein sequence ID" value="GAA4254310.1"/>
    <property type="molecule type" value="Genomic_DNA"/>
</dbReference>
<accession>A0ABP8DF82</accession>
<keyword evidence="3" id="KW-1185">Reference proteome</keyword>
<dbReference type="PANTHER" id="PTHR43244:SF2">
    <property type="entry name" value="CONSERVED HYPOTHETICAL ALANINE AND PROLINE-RICH PROTEIN"/>
    <property type="match status" value="1"/>
</dbReference>
<dbReference type="InterPro" id="IPR036661">
    <property type="entry name" value="Luciferase-like_sf"/>
</dbReference>
<proteinExistence type="predicted"/>